<accession>A0ABU4ZRI8</accession>
<comment type="caution">
    <text evidence="1">The sequence shown here is derived from an EMBL/GenBank/DDBJ whole genome shotgun (WGS) entry which is preliminary data.</text>
</comment>
<evidence type="ECO:0000313" key="2">
    <source>
        <dbReference type="Proteomes" id="UP001276840"/>
    </source>
</evidence>
<evidence type="ECO:0000313" key="1">
    <source>
        <dbReference type="EMBL" id="MDX8528008.1"/>
    </source>
</evidence>
<gene>
    <name evidence="1" type="ORF">RFM68_26355</name>
</gene>
<dbReference type="RefSeq" id="WP_320235948.1">
    <property type="nucleotide sequence ID" value="NZ_JAVIJF010000022.1"/>
</dbReference>
<keyword evidence="2" id="KW-1185">Reference proteome</keyword>
<organism evidence="1 2">
    <name type="scientific">Mesorhizobium montanum</name>
    <dbReference type="NCBI Taxonomy" id="3072323"/>
    <lineage>
        <taxon>Bacteria</taxon>
        <taxon>Pseudomonadati</taxon>
        <taxon>Pseudomonadota</taxon>
        <taxon>Alphaproteobacteria</taxon>
        <taxon>Hyphomicrobiales</taxon>
        <taxon>Phyllobacteriaceae</taxon>
        <taxon>Mesorhizobium</taxon>
    </lineage>
</organism>
<name>A0ABU4ZRI8_9HYPH</name>
<protein>
    <submittedName>
        <fullName evidence="1">Uncharacterized protein</fullName>
    </submittedName>
</protein>
<reference evidence="1 2" key="1">
    <citation type="submission" date="2023-08" db="EMBL/GenBank/DDBJ databases">
        <title>Implementing the SeqCode for naming new Mesorhizobium species isolated from Vachellia karroo root nodules.</title>
        <authorList>
            <person name="Van Lill M."/>
        </authorList>
    </citation>
    <scope>NUCLEOTIDE SEQUENCE [LARGE SCALE GENOMIC DNA]</scope>
    <source>
        <strain evidence="1 2">MSK 1335</strain>
    </source>
</reference>
<dbReference type="EMBL" id="JAVIJF010000022">
    <property type="protein sequence ID" value="MDX8528008.1"/>
    <property type="molecule type" value="Genomic_DNA"/>
</dbReference>
<sequence>MHLRFAKSPEPFSSMTLIPAMSAPMQDIKNDKLHSSQMLARLMHGNELSAA</sequence>
<proteinExistence type="predicted"/>
<dbReference type="Proteomes" id="UP001276840">
    <property type="component" value="Unassembled WGS sequence"/>
</dbReference>